<name>A0A8J6ATU5_9EUKA</name>
<dbReference type="GO" id="GO:0005886">
    <property type="term" value="C:plasma membrane"/>
    <property type="evidence" value="ECO:0007669"/>
    <property type="project" value="TreeGrafter"/>
</dbReference>
<protein>
    <submittedName>
        <fullName evidence="2">Exocyst complex, component 1/SEC3</fullName>
    </submittedName>
</protein>
<proteinExistence type="predicted"/>
<dbReference type="InterPro" id="IPR019160">
    <property type="entry name" value="Sec3_CC"/>
</dbReference>
<feature type="domain" description="Exocyst complex component Sec3 coiled-coil" evidence="1">
    <location>
        <begin position="2"/>
        <end position="115"/>
    </location>
</feature>
<comment type="caution">
    <text evidence="2">The sequence shown here is derived from an EMBL/GenBank/DDBJ whole genome shotgun (WGS) entry which is preliminary data.</text>
</comment>
<dbReference type="GO" id="GO:0006893">
    <property type="term" value="P:Golgi to plasma membrane transport"/>
    <property type="evidence" value="ECO:0007669"/>
    <property type="project" value="TreeGrafter"/>
</dbReference>
<dbReference type="Proteomes" id="UP000717585">
    <property type="component" value="Unassembled WGS sequence"/>
</dbReference>
<evidence type="ECO:0000259" key="1">
    <source>
        <dbReference type="Pfam" id="PF09763"/>
    </source>
</evidence>
<organism evidence="2 3">
    <name type="scientific">Carpediemonas membranifera</name>
    <dbReference type="NCBI Taxonomy" id="201153"/>
    <lineage>
        <taxon>Eukaryota</taxon>
        <taxon>Metamonada</taxon>
        <taxon>Carpediemonas-like organisms</taxon>
        <taxon>Carpediemonas</taxon>
    </lineage>
</organism>
<accession>A0A8J6ATU5</accession>
<dbReference type="Pfam" id="PF09763">
    <property type="entry name" value="Sec3_CC"/>
    <property type="match status" value="1"/>
</dbReference>
<dbReference type="GO" id="GO:0006887">
    <property type="term" value="P:exocytosis"/>
    <property type="evidence" value="ECO:0007669"/>
    <property type="project" value="InterPro"/>
</dbReference>
<keyword evidence="3" id="KW-1185">Reference proteome</keyword>
<dbReference type="EMBL" id="JAHDYR010000015">
    <property type="protein sequence ID" value="KAG9394441.1"/>
    <property type="molecule type" value="Genomic_DNA"/>
</dbReference>
<reference evidence="2" key="1">
    <citation type="submission" date="2021-05" db="EMBL/GenBank/DDBJ databases">
        <title>A free-living protist that lacks canonical eukaryotic 1 DNA replication and segregation systems.</title>
        <authorList>
            <person name="Salas-Leiva D.E."/>
            <person name="Tromer E.C."/>
            <person name="Curtis B.A."/>
            <person name="Jerlstrom-Hultqvist J."/>
            <person name="Kolisko M."/>
            <person name="Yi Z."/>
            <person name="Salas-Leiva J.S."/>
            <person name="Gallot-Lavallee L."/>
            <person name="Kops G.J.P.L."/>
            <person name="Archibald J.M."/>
            <person name="Simpson A.G.B."/>
            <person name="Roger A.J."/>
        </authorList>
    </citation>
    <scope>NUCLEOTIDE SEQUENCE</scope>
    <source>
        <strain evidence="2">BICM</strain>
    </source>
</reference>
<dbReference type="PANTHER" id="PTHR16092">
    <property type="entry name" value="SEC3/SYNTAXIN-RELATED"/>
    <property type="match status" value="1"/>
</dbReference>
<gene>
    <name evidence="2" type="ORF">J8273_4106</name>
</gene>
<dbReference type="AlphaFoldDB" id="A0A8J6ATU5"/>
<evidence type="ECO:0000313" key="3">
    <source>
        <dbReference type="Proteomes" id="UP000717585"/>
    </source>
</evidence>
<dbReference type="GO" id="GO:0005546">
    <property type="term" value="F:phosphatidylinositol-4,5-bisphosphate binding"/>
    <property type="evidence" value="ECO:0007669"/>
    <property type="project" value="TreeGrafter"/>
</dbReference>
<dbReference type="GO" id="GO:0000145">
    <property type="term" value="C:exocyst"/>
    <property type="evidence" value="ECO:0007669"/>
    <property type="project" value="InterPro"/>
</dbReference>
<dbReference type="PANTHER" id="PTHR16092:SF14">
    <property type="entry name" value="EXOCYST COMPLEX COMPONENT 1 ISOFORM X1"/>
    <property type="match status" value="1"/>
</dbReference>
<evidence type="ECO:0000313" key="2">
    <source>
        <dbReference type="EMBL" id="KAG9394441.1"/>
    </source>
</evidence>
<sequence>MENVKHLKARRNEMDRLISGIDDLVANVQKLEKWWQEASEPMRNVAGVTERVEKLSSVTRIQADNQQALYARVRAMLDNTSVPNYLTPDYIEQLALGSSTGQEDLQRACEAVYAAKTAADKEQSELKGMAAIKEQRARIDRIGRVLGSKVSDFLEPNVRTLAHFFMQLQTRTERYPLTNALSPFGPVLSLLGAIDPDHHASTLAVLRQTIEGIMLADVDDEVAALAGYTGAEQFGQHAATVLAILAATLSQDAPFLVELMAGGEDGIRSTPAAEEAVPAAVVALSTRAADVVSEVLKTLPDPTLVLSVACLVEQFKDNSLNEAKTRSTNETATALAAETLTAELTATIKEAGASLIRDVVATLAALVSPKVAGVPEPVRHVCDAIGQVLALPPSTVTAGVASDLVGQPCRSIFVLETHRYLADRLAANRDKASGAILDAVSRDLEAVEAAVTENQKKYVAWIYTEAFIKFLAAHNIMTSASKGEDGDGRVIRAAYAKAKKLFTQHSAYLNKAVDDVIKRISKHTQDEAVITTAFALVADRFLADYKAFHELTVASLGSAEQSNIVGPDAVSFALNSARNRLEKGGTTPRIHGL</sequence>